<protein>
    <recommendedName>
        <fullName evidence="3">Chemotaxis protein CheA</fullName>
        <ecNumber evidence="2">2.7.13.3</ecNumber>
    </recommendedName>
</protein>
<evidence type="ECO:0000256" key="1">
    <source>
        <dbReference type="ARBA" id="ARBA00000085"/>
    </source>
</evidence>
<comment type="catalytic activity">
    <reaction evidence="1">
        <text>ATP + protein L-histidine = ADP + protein N-phospho-L-histidine.</text>
        <dbReference type="EC" id="2.7.13.3"/>
    </reaction>
</comment>
<keyword evidence="4" id="KW-0145">Chemotaxis</keyword>
<evidence type="ECO:0000256" key="13">
    <source>
        <dbReference type="SAM" id="MobiDB-lite"/>
    </source>
</evidence>
<dbReference type="PRINTS" id="PR00344">
    <property type="entry name" value="BCTRLSENSOR"/>
</dbReference>
<dbReference type="PROSITE" id="PS50894">
    <property type="entry name" value="HPT"/>
    <property type="match status" value="1"/>
</dbReference>
<keyword evidence="8" id="KW-0418">Kinase</keyword>
<dbReference type="SMART" id="SM00387">
    <property type="entry name" value="HATPase_c"/>
    <property type="match status" value="1"/>
</dbReference>
<keyword evidence="5 12" id="KW-0597">Phosphoprotein</keyword>
<sequence>MSNNEFNLDQFKATYFEECAELLIDAETRLALLQQHPDAVDVEDLHAIFRVVHSVKGGAGAFSFDQLVGFAHIYETLLDKMRQGTIPVTEELITLLLAANDILTRLIQAAQDGVTLTDTSLQDITSQLKLFAEGGPGEQQTESARPLAQEPAEQEEKNSTAKSKYIISFSPKPHLFQHANEPLLLVREMKQLGELSTTVNTERLPNIRKIEPDIAYFSWVFELVTDRPLEDIEEVFEFVTDDCDLEIKVETLDTEPGTAKQPSPEDPDPAEQTSALPGTFENTGAPVQAAPPLTTTPGPVPPAGAAPTTAKVSSIRVDLDRVDRLVNMVGELVITQAMLKQQVENLPPEFAQYMSKGFEDLGMHTREIQESVMAVRMQPVKSVFSRIPRLVRELASKLNKQVELITLGEHTEVDKTVIEQLADPLIHMIRNSLDHGIEETANDRIAAGKPAKATVTLSAEHRSGRIHIIVIDDGRGINRERVRIKAIEKGIISSDASLSDEAIDELIFSPGFSTADEVTDVSGRGVGMDVVRRNIINLGGRIAVQSTPGQGTKFIMSLPLTLAVLDGMIVSVGQEKFIISLTSIIESLRPAKKDIHPLSNGSTVVAIRGEYLRLVLLHNLFNIPGAQHDPSKAIVVVVEIEGGRRVGVLVDELLGQQQVVIKSLEENYDPVEGISAATILGNGKVALILDVDGLDAMAKAEIKTSAPETSGQGFSEIPQGTALPLDKPATIDPRELAVMEQN</sequence>
<dbReference type="Gene3D" id="1.10.287.560">
    <property type="entry name" value="Histidine kinase CheA-like, homodimeric domain"/>
    <property type="match status" value="1"/>
</dbReference>
<evidence type="ECO:0000256" key="2">
    <source>
        <dbReference type="ARBA" id="ARBA00012438"/>
    </source>
</evidence>
<dbReference type="InterPro" id="IPR036890">
    <property type="entry name" value="HATPase_C_sf"/>
</dbReference>
<dbReference type="SMART" id="SM00260">
    <property type="entry name" value="CheW"/>
    <property type="match status" value="1"/>
</dbReference>
<evidence type="ECO:0000259" key="14">
    <source>
        <dbReference type="PROSITE" id="PS50109"/>
    </source>
</evidence>
<accession>A0ABT4LME3</accession>
<dbReference type="InterPro" id="IPR036061">
    <property type="entry name" value="CheW-like_dom_sf"/>
</dbReference>
<dbReference type="PROSITE" id="PS50851">
    <property type="entry name" value="CHEW"/>
    <property type="match status" value="1"/>
</dbReference>
<keyword evidence="6" id="KW-0808">Transferase</keyword>
<evidence type="ECO:0000256" key="10">
    <source>
        <dbReference type="ARBA" id="ARBA00023012"/>
    </source>
</evidence>
<evidence type="ECO:0000313" key="17">
    <source>
        <dbReference type="EMBL" id="MCZ4282279.1"/>
    </source>
</evidence>
<keyword evidence="18" id="KW-1185">Reference proteome</keyword>
<dbReference type="InterPro" id="IPR005467">
    <property type="entry name" value="His_kinase_dom"/>
</dbReference>
<dbReference type="Pfam" id="PF01627">
    <property type="entry name" value="Hpt"/>
    <property type="match status" value="1"/>
</dbReference>
<dbReference type="InterPro" id="IPR008207">
    <property type="entry name" value="Sig_transdc_His_kin_Hpt_dom"/>
</dbReference>
<evidence type="ECO:0000256" key="11">
    <source>
        <dbReference type="ARBA" id="ARBA00035100"/>
    </source>
</evidence>
<dbReference type="Pfam" id="PF02895">
    <property type="entry name" value="H-kinase_dim"/>
    <property type="match status" value="1"/>
</dbReference>
<feature type="region of interest" description="Disordered" evidence="13">
    <location>
        <begin position="134"/>
        <end position="162"/>
    </location>
</feature>
<comment type="caution">
    <text evidence="17">The sequence shown here is derived from an EMBL/GenBank/DDBJ whole genome shotgun (WGS) entry which is preliminary data.</text>
</comment>
<dbReference type="EC" id="2.7.13.3" evidence="2"/>
<gene>
    <name evidence="17" type="ORF">O4H49_15935</name>
</gene>
<dbReference type="CDD" id="cd00731">
    <property type="entry name" value="CheA_reg"/>
    <property type="match status" value="1"/>
</dbReference>
<dbReference type="SMART" id="SM01231">
    <property type="entry name" value="H-kinase_dim"/>
    <property type="match status" value="1"/>
</dbReference>
<feature type="region of interest" description="Disordered" evidence="13">
    <location>
        <begin position="705"/>
        <end position="732"/>
    </location>
</feature>
<dbReference type="PROSITE" id="PS50109">
    <property type="entry name" value="HIS_KIN"/>
    <property type="match status" value="1"/>
</dbReference>
<dbReference type="SUPFAM" id="SSF55874">
    <property type="entry name" value="ATPase domain of HSP90 chaperone/DNA topoisomerase II/histidine kinase"/>
    <property type="match status" value="1"/>
</dbReference>
<dbReference type="CDD" id="cd16916">
    <property type="entry name" value="HATPase_CheA-like"/>
    <property type="match status" value="1"/>
</dbReference>
<dbReference type="SUPFAM" id="SSF47226">
    <property type="entry name" value="Histidine-containing phosphotransfer domain, HPT domain"/>
    <property type="match status" value="1"/>
</dbReference>
<dbReference type="CDD" id="cd00088">
    <property type="entry name" value="HPT"/>
    <property type="match status" value="1"/>
</dbReference>
<proteinExistence type="predicted"/>
<feature type="domain" description="CheW-like" evidence="15">
    <location>
        <begin position="564"/>
        <end position="700"/>
    </location>
</feature>
<keyword evidence="9" id="KW-0067">ATP-binding</keyword>
<evidence type="ECO:0000256" key="4">
    <source>
        <dbReference type="ARBA" id="ARBA00022500"/>
    </source>
</evidence>
<feature type="compositionally biased region" description="Polar residues" evidence="13">
    <location>
        <begin position="271"/>
        <end position="282"/>
    </location>
</feature>
<dbReference type="SUPFAM" id="SSF47384">
    <property type="entry name" value="Homodimeric domain of signal transducing histidine kinase"/>
    <property type="match status" value="1"/>
</dbReference>
<evidence type="ECO:0000256" key="9">
    <source>
        <dbReference type="ARBA" id="ARBA00022840"/>
    </source>
</evidence>
<evidence type="ECO:0000259" key="15">
    <source>
        <dbReference type="PROSITE" id="PS50851"/>
    </source>
</evidence>
<dbReference type="RefSeq" id="WP_269424428.1">
    <property type="nucleotide sequence ID" value="NZ_JAPWGY010000006.1"/>
</dbReference>
<evidence type="ECO:0000256" key="12">
    <source>
        <dbReference type="PROSITE-ProRule" id="PRU00110"/>
    </source>
</evidence>
<dbReference type="Proteomes" id="UP001069802">
    <property type="component" value="Unassembled WGS sequence"/>
</dbReference>
<dbReference type="Gene3D" id="1.20.120.160">
    <property type="entry name" value="HPT domain"/>
    <property type="match status" value="1"/>
</dbReference>
<dbReference type="EMBL" id="JAPWGY010000006">
    <property type="protein sequence ID" value="MCZ4282279.1"/>
    <property type="molecule type" value="Genomic_DNA"/>
</dbReference>
<dbReference type="InterPro" id="IPR004105">
    <property type="entry name" value="CheA-like_dim"/>
</dbReference>
<dbReference type="SMART" id="SM00073">
    <property type="entry name" value="HPT"/>
    <property type="match status" value="1"/>
</dbReference>
<evidence type="ECO:0000256" key="6">
    <source>
        <dbReference type="ARBA" id="ARBA00022679"/>
    </source>
</evidence>
<dbReference type="InterPro" id="IPR036641">
    <property type="entry name" value="HPT_dom_sf"/>
</dbReference>
<dbReference type="InterPro" id="IPR037006">
    <property type="entry name" value="CheA-like_homodim_sf"/>
</dbReference>
<evidence type="ECO:0000256" key="7">
    <source>
        <dbReference type="ARBA" id="ARBA00022741"/>
    </source>
</evidence>
<dbReference type="InterPro" id="IPR051315">
    <property type="entry name" value="Bact_Chemotaxis_CheA"/>
</dbReference>
<feature type="region of interest" description="Disordered" evidence="13">
    <location>
        <begin position="252"/>
        <end position="308"/>
    </location>
</feature>
<dbReference type="Pfam" id="PF01584">
    <property type="entry name" value="CheW"/>
    <property type="match status" value="1"/>
</dbReference>
<dbReference type="InterPro" id="IPR002545">
    <property type="entry name" value="CheW-lke_dom"/>
</dbReference>
<evidence type="ECO:0000259" key="16">
    <source>
        <dbReference type="PROSITE" id="PS50894"/>
    </source>
</evidence>
<keyword evidence="7" id="KW-0547">Nucleotide-binding</keyword>
<dbReference type="SUPFAM" id="SSF50341">
    <property type="entry name" value="CheW-like"/>
    <property type="match status" value="1"/>
</dbReference>
<evidence type="ECO:0000313" key="18">
    <source>
        <dbReference type="Proteomes" id="UP001069802"/>
    </source>
</evidence>
<dbReference type="PANTHER" id="PTHR43395:SF10">
    <property type="entry name" value="CHEMOTAXIS PROTEIN CHEA"/>
    <property type="match status" value="1"/>
</dbReference>
<dbReference type="Pfam" id="PF02518">
    <property type="entry name" value="HATPase_c"/>
    <property type="match status" value="1"/>
</dbReference>
<dbReference type="InterPro" id="IPR036097">
    <property type="entry name" value="HisK_dim/P_sf"/>
</dbReference>
<organism evidence="17 18">
    <name type="scientific">Kiloniella laminariae</name>
    <dbReference type="NCBI Taxonomy" id="454162"/>
    <lineage>
        <taxon>Bacteria</taxon>
        <taxon>Pseudomonadati</taxon>
        <taxon>Pseudomonadota</taxon>
        <taxon>Alphaproteobacteria</taxon>
        <taxon>Rhodospirillales</taxon>
        <taxon>Kiloniellaceae</taxon>
        <taxon>Kiloniella</taxon>
    </lineage>
</organism>
<feature type="domain" description="Histidine kinase" evidence="14">
    <location>
        <begin position="351"/>
        <end position="562"/>
    </location>
</feature>
<comment type="function">
    <text evidence="11">Involved in the transmission of sensory signals from the chemoreceptors to the flagellar motors. CheA is autophosphorylated; it can transfer its phosphate group to either CheB or CheY.</text>
</comment>
<dbReference type="InterPro" id="IPR004358">
    <property type="entry name" value="Sig_transdc_His_kin-like_C"/>
</dbReference>
<evidence type="ECO:0000256" key="3">
    <source>
        <dbReference type="ARBA" id="ARBA00021495"/>
    </source>
</evidence>
<evidence type="ECO:0000256" key="8">
    <source>
        <dbReference type="ARBA" id="ARBA00022777"/>
    </source>
</evidence>
<keyword evidence="10" id="KW-0902">Two-component regulatory system</keyword>
<reference evidence="17" key="1">
    <citation type="submission" date="2022-12" db="EMBL/GenBank/DDBJ databases">
        <title>Bacterial isolates from different developmental stages of Nematostella vectensis.</title>
        <authorList>
            <person name="Fraune S."/>
        </authorList>
    </citation>
    <scope>NUCLEOTIDE SEQUENCE</scope>
    <source>
        <strain evidence="17">G21630-S1</strain>
    </source>
</reference>
<feature type="modified residue" description="Phosphohistidine" evidence="12">
    <location>
        <position position="53"/>
    </location>
</feature>
<dbReference type="InterPro" id="IPR003594">
    <property type="entry name" value="HATPase_dom"/>
</dbReference>
<dbReference type="Gene3D" id="3.30.565.10">
    <property type="entry name" value="Histidine kinase-like ATPase, C-terminal domain"/>
    <property type="match status" value="1"/>
</dbReference>
<dbReference type="Gene3D" id="2.30.30.40">
    <property type="entry name" value="SH3 Domains"/>
    <property type="match status" value="1"/>
</dbReference>
<feature type="domain" description="HPt" evidence="16">
    <location>
        <begin position="4"/>
        <end position="110"/>
    </location>
</feature>
<dbReference type="PANTHER" id="PTHR43395">
    <property type="entry name" value="SENSOR HISTIDINE KINASE CHEA"/>
    <property type="match status" value="1"/>
</dbReference>
<name>A0ABT4LME3_9PROT</name>
<evidence type="ECO:0000256" key="5">
    <source>
        <dbReference type="ARBA" id="ARBA00022553"/>
    </source>
</evidence>